<reference evidence="2" key="2">
    <citation type="journal article" date="2023" name="BMC Genomics">
        <title>Pest status, molecular evolution, and epigenetic factors derived from the genome assembly of Frankliniella fusca, a thysanopteran phytovirus vector.</title>
        <authorList>
            <person name="Catto M.A."/>
            <person name="Labadie P.E."/>
            <person name="Jacobson A.L."/>
            <person name="Kennedy G.G."/>
            <person name="Srinivasan R."/>
            <person name="Hunt B.G."/>
        </authorList>
    </citation>
    <scope>NUCLEOTIDE SEQUENCE</scope>
    <source>
        <strain evidence="2">PL_HMW_Pooled</strain>
    </source>
</reference>
<proteinExistence type="predicted"/>
<keyword evidence="3" id="KW-1185">Reference proteome</keyword>
<gene>
    <name evidence="2" type="ORF">KUF71_009455</name>
</gene>
<name>A0AAE1HFI6_9NEOP</name>
<protein>
    <submittedName>
        <fullName evidence="2">Trihelix transcription factor GT-4</fullName>
    </submittedName>
</protein>
<evidence type="ECO:0000313" key="3">
    <source>
        <dbReference type="Proteomes" id="UP001219518"/>
    </source>
</evidence>
<comment type="caution">
    <text evidence="2">The sequence shown here is derived from an EMBL/GenBank/DDBJ whole genome shotgun (WGS) entry which is preliminary data.</text>
</comment>
<reference evidence="2" key="1">
    <citation type="submission" date="2021-07" db="EMBL/GenBank/DDBJ databases">
        <authorList>
            <person name="Catto M.A."/>
            <person name="Jacobson A."/>
            <person name="Kennedy G."/>
            <person name="Labadie P."/>
            <person name="Hunt B.G."/>
            <person name="Srinivasan R."/>
        </authorList>
    </citation>
    <scope>NUCLEOTIDE SEQUENCE</scope>
    <source>
        <strain evidence="2">PL_HMW_Pooled</strain>
        <tissue evidence="2">Head</tissue>
    </source>
</reference>
<dbReference type="AlphaFoldDB" id="A0AAE1HFI6"/>
<dbReference type="Gene3D" id="1.10.10.60">
    <property type="entry name" value="Homeodomain-like"/>
    <property type="match status" value="1"/>
</dbReference>
<organism evidence="2 3">
    <name type="scientific">Frankliniella fusca</name>
    <dbReference type="NCBI Taxonomy" id="407009"/>
    <lineage>
        <taxon>Eukaryota</taxon>
        <taxon>Metazoa</taxon>
        <taxon>Ecdysozoa</taxon>
        <taxon>Arthropoda</taxon>
        <taxon>Hexapoda</taxon>
        <taxon>Insecta</taxon>
        <taxon>Pterygota</taxon>
        <taxon>Neoptera</taxon>
        <taxon>Paraneoptera</taxon>
        <taxon>Thysanoptera</taxon>
        <taxon>Terebrantia</taxon>
        <taxon>Thripoidea</taxon>
        <taxon>Thripidae</taxon>
        <taxon>Frankliniella</taxon>
    </lineage>
</organism>
<evidence type="ECO:0000313" key="2">
    <source>
        <dbReference type="EMBL" id="KAK3920168.1"/>
    </source>
</evidence>
<sequence length="248" mass="28197">MASQQGKPFDREVWTDDEMRTLVRLRIKHDDLFKGSKGNSAKGWKTVIKELEKAGITRLNDNKIKRKWHDETKKFKDLMNPSAHHTGFGTEDGNAPVMNMDPELFEMLMSYHELKHTLNPPALLDTSMPSTSQSSAFGEHCYATSKSEYLAGSTTSSIVPPEYICEEIVVPSSENDSSDDDSDCEQVSVKASTSKRCADFYNKKSKKTTKKVKKSNDEWFKEYLQESRKERREEMATLVGVLKDLAPK</sequence>
<dbReference type="Proteomes" id="UP001219518">
    <property type="component" value="Unassembled WGS sequence"/>
</dbReference>
<evidence type="ECO:0000259" key="1">
    <source>
        <dbReference type="Pfam" id="PF13837"/>
    </source>
</evidence>
<dbReference type="EMBL" id="JAHWGI010000990">
    <property type="protein sequence ID" value="KAK3920168.1"/>
    <property type="molecule type" value="Genomic_DNA"/>
</dbReference>
<accession>A0AAE1HFI6</accession>
<dbReference type="Pfam" id="PF13837">
    <property type="entry name" value="Myb_DNA-bind_4"/>
    <property type="match status" value="1"/>
</dbReference>
<feature type="domain" description="Myb/SANT-like DNA-binding" evidence="1">
    <location>
        <begin position="12"/>
        <end position="80"/>
    </location>
</feature>
<dbReference type="InterPro" id="IPR044822">
    <property type="entry name" value="Myb_DNA-bind_4"/>
</dbReference>